<dbReference type="InterPro" id="IPR002502">
    <property type="entry name" value="Amidase_domain"/>
</dbReference>
<dbReference type="AlphaFoldDB" id="A0A6S6TYB4"/>
<dbReference type="GO" id="GO:0009253">
    <property type="term" value="P:peptidoglycan catabolic process"/>
    <property type="evidence" value="ECO:0007669"/>
    <property type="project" value="InterPro"/>
</dbReference>
<evidence type="ECO:0000256" key="2">
    <source>
        <dbReference type="ARBA" id="ARBA00011901"/>
    </source>
</evidence>
<dbReference type="InterPro" id="IPR051206">
    <property type="entry name" value="NAMLAA_amidase_2"/>
</dbReference>
<name>A0A6S6TYB4_9BACT</name>
<proteinExistence type="predicted"/>
<evidence type="ECO:0000313" key="7">
    <source>
        <dbReference type="EMBL" id="CAA6821313.1"/>
    </source>
</evidence>
<evidence type="ECO:0000256" key="1">
    <source>
        <dbReference type="ARBA" id="ARBA00001561"/>
    </source>
</evidence>
<keyword evidence="5" id="KW-0812">Transmembrane</keyword>
<dbReference type="EC" id="3.5.1.28" evidence="2"/>
<keyword evidence="3" id="KW-0378">Hydrolase</keyword>
<gene>
    <name evidence="7" type="ORF">HELGO_WM5489</name>
</gene>
<dbReference type="SUPFAM" id="SSF55846">
    <property type="entry name" value="N-acetylmuramoyl-L-alanine amidase-like"/>
    <property type="match status" value="1"/>
</dbReference>
<dbReference type="GO" id="GO:0071555">
    <property type="term" value="P:cell wall organization"/>
    <property type="evidence" value="ECO:0007669"/>
    <property type="project" value="UniProtKB-KW"/>
</dbReference>
<dbReference type="GO" id="GO:0009254">
    <property type="term" value="P:peptidoglycan turnover"/>
    <property type="evidence" value="ECO:0007669"/>
    <property type="project" value="TreeGrafter"/>
</dbReference>
<evidence type="ECO:0000256" key="3">
    <source>
        <dbReference type="ARBA" id="ARBA00022801"/>
    </source>
</evidence>
<comment type="catalytic activity">
    <reaction evidence="1">
        <text>Hydrolyzes the link between N-acetylmuramoyl residues and L-amino acid residues in certain cell-wall glycopeptides.</text>
        <dbReference type="EC" id="3.5.1.28"/>
    </reaction>
</comment>
<evidence type="ECO:0000256" key="5">
    <source>
        <dbReference type="SAM" id="Phobius"/>
    </source>
</evidence>
<keyword evidence="5" id="KW-1133">Transmembrane helix</keyword>
<keyword evidence="4" id="KW-0961">Cell wall biogenesis/degradation</keyword>
<reference evidence="7" key="1">
    <citation type="submission" date="2020-01" db="EMBL/GenBank/DDBJ databases">
        <authorList>
            <person name="Meier V. D."/>
            <person name="Meier V D."/>
        </authorList>
    </citation>
    <scope>NUCLEOTIDE SEQUENCE</scope>
    <source>
        <strain evidence="7">HLG_WM_MAG_05</strain>
    </source>
</reference>
<dbReference type="Gene3D" id="3.40.80.10">
    <property type="entry name" value="Peptidoglycan recognition protein-like"/>
    <property type="match status" value="1"/>
</dbReference>
<evidence type="ECO:0000256" key="4">
    <source>
        <dbReference type="ARBA" id="ARBA00023316"/>
    </source>
</evidence>
<keyword evidence="5" id="KW-0472">Membrane</keyword>
<dbReference type="EMBL" id="CACVAU010000063">
    <property type="protein sequence ID" value="CAA6821313.1"/>
    <property type="molecule type" value="Genomic_DNA"/>
</dbReference>
<evidence type="ECO:0000259" key="6">
    <source>
        <dbReference type="Pfam" id="PF01510"/>
    </source>
</evidence>
<accession>A0A6S6TYB4</accession>
<dbReference type="PANTHER" id="PTHR30417:SF1">
    <property type="entry name" value="N-ACETYLMURAMOYL-L-ALANINE AMIDASE AMID"/>
    <property type="match status" value="1"/>
</dbReference>
<dbReference type="InterPro" id="IPR036505">
    <property type="entry name" value="Amidase/PGRP_sf"/>
</dbReference>
<protein>
    <recommendedName>
        <fullName evidence="2">N-acetylmuramoyl-L-alanine amidase</fullName>
        <ecNumber evidence="2">3.5.1.28</ecNumber>
    </recommendedName>
</protein>
<organism evidence="7">
    <name type="scientific">uncultured Sulfurovum sp</name>
    <dbReference type="NCBI Taxonomy" id="269237"/>
    <lineage>
        <taxon>Bacteria</taxon>
        <taxon>Pseudomonadati</taxon>
        <taxon>Campylobacterota</taxon>
        <taxon>Epsilonproteobacteria</taxon>
        <taxon>Campylobacterales</taxon>
        <taxon>Sulfurovaceae</taxon>
        <taxon>Sulfurovum</taxon>
        <taxon>environmental samples</taxon>
    </lineage>
</organism>
<dbReference type="Pfam" id="PF01510">
    <property type="entry name" value="Amidase_2"/>
    <property type="match status" value="1"/>
</dbReference>
<dbReference type="PANTHER" id="PTHR30417">
    <property type="entry name" value="N-ACETYLMURAMOYL-L-ALANINE AMIDASE AMID"/>
    <property type="match status" value="1"/>
</dbReference>
<feature type="domain" description="N-acetylmuramoyl-L-alanine amidase" evidence="6">
    <location>
        <begin position="21"/>
        <end position="156"/>
    </location>
</feature>
<sequence length="168" mass="19562">MKKRYLIPIIFILIFSYWWTNRWKYIVIHHSAGGYGNIEFLQQVHRERQAKDLVDAIPYHYIIGNGNGLGVGVVKSDFRQGWNLWGMHVSKNNIDRNFRWLGICLIGNFETKHISNKQYNALVKLTKALMQKYNIPVENISGHGDTKGEATKCPGKYFPMEKFLEDIS</sequence>
<feature type="transmembrane region" description="Helical" evidence="5">
    <location>
        <begin position="5"/>
        <end position="20"/>
    </location>
</feature>
<dbReference type="GO" id="GO:0008745">
    <property type="term" value="F:N-acetylmuramoyl-L-alanine amidase activity"/>
    <property type="evidence" value="ECO:0007669"/>
    <property type="project" value="UniProtKB-EC"/>
</dbReference>
<dbReference type="CDD" id="cd06583">
    <property type="entry name" value="PGRP"/>
    <property type="match status" value="1"/>
</dbReference>